<dbReference type="RefSeq" id="WP_200343794.1">
    <property type="nucleotide sequence ID" value="NZ_NRSJ01000001.1"/>
</dbReference>
<evidence type="ECO:0000313" key="2">
    <source>
        <dbReference type="Proteomes" id="UP001296776"/>
    </source>
</evidence>
<evidence type="ECO:0000313" key="1">
    <source>
        <dbReference type="EMBL" id="MBK1703118.1"/>
    </source>
</evidence>
<evidence type="ECO:0008006" key="3">
    <source>
        <dbReference type="Google" id="ProtNLM"/>
    </source>
</evidence>
<reference evidence="1" key="2">
    <citation type="journal article" date="2020" name="Microorganisms">
        <title>Osmotic Adaptation and Compatible Solute Biosynthesis of Phototrophic Bacteria as Revealed from Genome Analyses.</title>
        <authorList>
            <person name="Imhoff J.F."/>
            <person name="Rahn T."/>
            <person name="Kunzel S."/>
            <person name="Keller A."/>
            <person name="Neulinger S.C."/>
        </authorList>
    </citation>
    <scope>NUCLEOTIDE SEQUENCE</scope>
    <source>
        <strain evidence="1">DSM 11080</strain>
    </source>
</reference>
<organism evidence="1 2">
    <name type="scientific">Halochromatium glycolicum</name>
    <dbReference type="NCBI Taxonomy" id="85075"/>
    <lineage>
        <taxon>Bacteria</taxon>
        <taxon>Pseudomonadati</taxon>
        <taxon>Pseudomonadota</taxon>
        <taxon>Gammaproteobacteria</taxon>
        <taxon>Chromatiales</taxon>
        <taxon>Chromatiaceae</taxon>
        <taxon>Halochromatium</taxon>
    </lineage>
</organism>
<dbReference type="PROSITE" id="PS51257">
    <property type="entry name" value="PROKAR_LIPOPROTEIN"/>
    <property type="match status" value="1"/>
</dbReference>
<dbReference type="EMBL" id="NRSJ01000001">
    <property type="protein sequence ID" value="MBK1703118.1"/>
    <property type="molecule type" value="Genomic_DNA"/>
</dbReference>
<keyword evidence="2" id="KW-1185">Reference proteome</keyword>
<dbReference type="Pfam" id="PF14334">
    <property type="entry name" value="DUF4390"/>
    <property type="match status" value="1"/>
</dbReference>
<dbReference type="Proteomes" id="UP001296776">
    <property type="component" value="Unassembled WGS sequence"/>
</dbReference>
<reference evidence="1" key="1">
    <citation type="submission" date="2017-08" db="EMBL/GenBank/DDBJ databases">
        <authorList>
            <person name="Imhoff J.F."/>
            <person name="Rahn T."/>
            <person name="Kuenzel S."/>
            <person name="Neulinger S.C."/>
        </authorList>
    </citation>
    <scope>NUCLEOTIDE SEQUENCE</scope>
    <source>
        <strain evidence="1">DSM 11080</strain>
    </source>
</reference>
<comment type="caution">
    <text evidence="1">The sequence shown here is derived from an EMBL/GenBank/DDBJ whole genome shotgun (WGS) entry which is preliminary data.</text>
</comment>
<dbReference type="AlphaFoldDB" id="A0AAJ0U0H4"/>
<accession>A0AAJ0U0H4</accession>
<gene>
    <name evidence="1" type="ORF">CKO40_00770</name>
</gene>
<protein>
    <recommendedName>
        <fullName evidence="3">DUF4390 domain-containing protein</fullName>
    </recommendedName>
</protein>
<dbReference type="InterPro" id="IPR025500">
    <property type="entry name" value="DUF4390"/>
</dbReference>
<name>A0AAJ0U0H4_9GAMM</name>
<sequence>MTLLRPVHPLLATLAWWVIGLLVACVQIAAAADDGFRVVSAETRRVDDSYLLSAEIDYRFSERALEALENGVPLTLEVHIQVRAADAWLWDQSLADQRLRYRIRYKPLSERYLVSRLPDDKGRTFVTRQAAIAALGELDGVYLVSAQRLAPEQDYEVRLRASVDIEELPLPLRPMAYLRTGWKQSTGWTNWPLTP</sequence>
<proteinExistence type="predicted"/>